<accession>A0A4Z2IQY9</accession>
<sequence>MEVREEYGAGHTANDYHQSQDADQDDVEADTPVGDTDPAGTSCRSIRAGRGTGNLQAPPDTSLRGHMGSDHTASPLGREDRTREELECVVGTRRRSYTATTNTRAPLARGEEHDIDT</sequence>
<comment type="caution">
    <text evidence="2">The sequence shown here is derived from an EMBL/GenBank/DDBJ whole genome shotgun (WGS) entry which is preliminary data.</text>
</comment>
<evidence type="ECO:0000313" key="3">
    <source>
        <dbReference type="Proteomes" id="UP000314294"/>
    </source>
</evidence>
<keyword evidence="3" id="KW-1185">Reference proteome</keyword>
<dbReference type="EMBL" id="SRLO01000055">
    <property type="protein sequence ID" value="TNN80420.1"/>
    <property type="molecule type" value="Genomic_DNA"/>
</dbReference>
<proteinExistence type="predicted"/>
<feature type="compositionally biased region" description="Basic and acidic residues" evidence="1">
    <location>
        <begin position="77"/>
        <end position="86"/>
    </location>
</feature>
<name>A0A4Z2IQY9_9TELE</name>
<evidence type="ECO:0000313" key="2">
    <source>
        <dbReference type="EMBL" id="TNN80420.1"/>
    </source>
</evidence>
<evidence type="ECO:0000256" key="1">
    <source>
        <dbReference type="SAM" id="MobiDB-lite"/>
    </source>
</evidence>
<organism evidence="2 3">
    <name type="scientific">Liparis tanakae</name>
    <name type="common">Tanaka's snailfish</name>
    <dbReference type="NCBI Taxonomy" id="230148"/>
    <lineage>
        <taxon>Eukaryota</taxon>
        <taxon>Metazoa</taxon>
        <taxon>Chordata</taxon>
        <taxon>Craniata</taxon>
        <taxon>Vertebrata</taxon>
        <taxon>Euteleostomi</taxon>
        <taxon>Actinopterygii</taxon>
        <taxon>Neopterygii</taxon>
        <taxon>Teleostei</taxon>
        <taxon>Neoteleostei</taxon>
        <taxon>Acanthomorphata</taxon>
        <taxon>Eupercaria</taxon>
        <taxon>Perciformes</taxon>
        <taxon>Cottioidei</taxon>
        <taxon>Cottales</taxon>
        <taxon>Liparidae</taxon>
        <taxon>Liparis</taxon>
    </lineage>
</organism>
<feature type="region of interest" description="Disordered" evidence="1">
    <location>
        <begin position="1"/>
        <end position="117"/>
    </location>
</feature>
<dbReference type="AlphaFoldDB" id="A0A4Z2IQY9"/>
<gene>
    <name evidence="2" type="ORF">EYF80_009444</name>
</gene>
<protein>
    <submittedName>
        <fullName evidence="2">Uncharacterized protein</fullName>
    </submittedName>
</protein>
<dbReference type="Proteomes" id="UP000314294">
    <property type="component" value="Unassembled WGS sequence"/>
</dbReference>
<reference evidence="2 3" key="1">
    <citation type="submission" date="2019-03" db="EMBL/GenBank/DDBJ databases">
        <title>First draft genome of Liparis tanakae, snailfish: a comprehensive survey of snailfish specific genes.</title>
        <authorList>
            <person name="Kim W."/>
            <person name="Song I."/>
            <person name="Jeong J.-H."/>
            <person name="Kim D."/>
            <person name="Kim S."/>
            <person name="Ryu S."/>
            <person name="Song J.Y."/>
            <person name="Lee S.K."/>
        </authorList>
    </citation>
    <scope>NUCLEOTIDE SEQUENCE [LARGE SCALE GENOMIC DNA]</scope>
    <source>
        <tissue evidence="2">Muscle</tissue>
    </source>
</reference>